<comment type="similarity">
    <text evidence="5">Belongs to the RimM family.</text>
</comment>
<dbReference type="SUPFAM" id="SSF50447">
    <property type="entry name" value="Translation proteins"/>
    <property type="match status" value="1"/>
</dbReference>
<dbReference type="AlphaFoldDB" id="A0A1N6X3K9"/>
<dbReference type="GO" id="GO:0006364">
    <property type="term" value="P:rRNA processing"/>
    <property type="evidence" value="ECO:0007669"/>
    <property type="project" value="UniProtKB-UniRule"/>
</dbReference>
<comment type="subunit">
    <text evidence="5">Binds ribosomal protein uS19.</text>
</comment>
<dbReference type="Pfam" id="PF01782">
    <property type="entry name" value="RimM"/>
    <property type="match status" value="1"/>
</dbReference>
<proteinExistence type="inferred from homology"/>
<accession>A0A1N6X3K9</accession>
<dbReference type="InterPro" id="IPR011033">
    <property type="entry name" value="PRC_barrel-like_sf"/>
</dbReference>
<dbReference type="Pfam" id="PF24986">
    <property type="entry name" value="PRC_RimM"/>
    <property type="match status" value="1"/>
</dbReference>
<keyword evidence="2 5" id="KW-0690">Ribosome biogenesis</keyword>
<dbReference type="PANTHER" id="PTHR33692">
    <property type="entry name" value="RIBOSOME MATURATION FACTOR RIMM"/>
    <property type="match status" value="1"/>
</dbReference>
<dbReference type="SUPFAM" id="SSF50346">
    <property type="entry name" value="PRC-barrel domain"/>
    <property type="match status" value="1"/>
</dbReference>
<dbReference type="NCBIfam" id="TIGR02273">
    <property type="entry name" value="16S_RimM"/>
    <property type="match status" value="1"/>
</dbReference>
<evidence type="ECO:0000313" key="9">
    <source>
        <dbReference type="Proteomes" id="UP000186400"/>
    </source>
</evidence>
<evidence type="ECO:0000256" key="2">
    <source>
        <dbReference type="ARBA" id="ARBA00022517"/>
    </source>
</evidence>
<keyword evidence="1 5" id="KW-0963">Cytoplasm</keyword>
<dbReference type="InterPro" id="IPR056792">
    <property type="entry name" value="PRC_RimM"/>
</dbReference>
<comment type="domain">
    <text evidence="5">The PRC barrel domain binds ribosomal protein uS19.</text>
</comment>
<comment type="subcellular location">
    <subcellularLocation>
        <location evidence="5">Cytoplasm</location>
    </subcellularLocation>
</comment>
<dbReference type="HAMAP" id="MF_00014">
    <property type="entry name" value="Ribosome_mat_RimM"/>
    <property type="match status" value="1"/>
</dbReference>
<feature type="domain" description="RimM N-terminal" evidence="6">
    <location>
        <begin position="4"/>
        <end position="85"/>
    </location>
</feature>
<keyword evidence="4 5" id="KW-0143">Chaperone</keyword>
<keyword evidence="9" id="KW-1185">Reference proteome</keyword>
<evidence type="ECO:0000256" key="3">
    <source>
        <dbReference type="ARBA" id="ARBA00022552"/>
    </source>
</evidence>
<dbReference type="PANTHER" id="PTHR33692:SF1">
    <property type="entry name" value="RIBOSOME MATURATION FACTOR RIMM"/>
    <property type="match status" value="1"/>
</dbReference>
<dbReference type="InterPro" id="IPR011961">
    <property type="entry name" value="RimM"/>
</dbReference>
<organism evidence="8 9">
    <name type="scientific">Alkalispirochaeta americana</name>
    <dbReference type="NCBI Taxonomy" id="159291"/>
    <lineage>
        <taxon>Bacteria</taxon>
        <taxon>Pseudomonadati</taxon>
        <taxon>Spirochaetota</taxon>
        <taxon>Spirochaetia</taxon>
        <taxon>Spirochaetales</taxon>
        <taxon>Spirochaetaceae</taxon>
        <taxon>Alkalispirochaeta</taxon>
    </lineage>
</organism>
<dbReference type="InterPro" id="IPR036976">
    <property type="entry name" value="RimM_N_sf"/>
</dbReference>
<dbReference type="Gene3D" id="2.30.30.240">
    <property type="entry name" value="PRC-barrel domain"/>
    <property type="match status" value="1"/>
</dbReference>
<dbReference type="GO" id="GO:0005840">
    <property type="term" value="C:ribosome"/>
    <property type="evidence" value="ECO:0007669"/>
    <property type="project" value="InterPro"/>
</dbReference>
<dbReference type="InterPro" id="IPR002676">
    <property type="entry name" value="RimM_N"/>
</dbReference>
<dbReference type="GO" id="GO:0005737">
    <property type="term" value="C:cytoplasm"/>
    <property type="evidence" value="ECO:0007669"/>
    <property type="project" value="UniProtKB-SubCell"/>
</dbReference>
<evidence type="ECO:0000256" key="1">
    <source>
        <dbReference type="ARBA" id="ARBA00022490"/>
    </source>
</evidence>
<protein>
    <recommendedName>
        <fullName evidence="5">Ribosome maturation factor RimM</fullName>
    </recommendedName>
</protein>
<evidence type="ECO:0000256" key="4">
    <source>
        <dbReference type="ARBA" id="ARBA00023186"/>
    </source>
</evidence>
<keyword evidence="3 5" id="KW-0698">rRNA processing</keyword>
<dbReference type="Gene3D" id="2.40.30.60">
    <property type="entry name" value="RimM"/>
    <property type="match status" value="1"/>
</dbReference>
<dbReference type="InterPro" id="IPR009000">
    <property type="entry name" value="Transl_B-barrel_sf"/>
</dbReference>
<evidence type="ECO:0000313" key="8">
    <source>
        <dbReference type="EMBL" id="SIQ96906.1"/>
    </source>
</evidence>
<name>A0A1N6X3K9_9SPIO</name>
<gene>
    <name evidence="5" type="primary">rimM</name>
    <name evidence="8" type="ORF">SAMN05920897_12014</name>
</gene>
<evidence type="ECO:0000259" key="6">
    <source>
        <dbReference type="Pfam" id="PF01782"/>
    </source>
</evidence>
<dbReference type="GO" id="GO:0042274">
    <property type="term" value="P:ribosomal small subunit biogenesis"/>
    <property type="evidence" value="ECO:0007669"/>
    <property type="project" value="UniProtKB-UniRule"/>
</dbReference>
<comment type="function">
    <text evidence="5">An accessory protein needed during the final step in the assembly of 30S ribosomal subunit, possibly for assembly of the head region. Essential for efficient processing of 16S rRNA. May be needed both before and after RbfA during the maturation of 16S rRNA. It has affinity for free ribosomal 30S subunits but not for 70S ribosomes.</text>
</comment>
<dbReference type="STRING" id="159291.SAMN05920897_12014"/>
<dbReference type="Proteomes" id="UP000186400">
    <property type="component" value="Unassembled WGS sequence"/>
</dbReference>
<sequence length="165" mass="17999">MVAIGAVRRPHGVRGAVKVFSFSGEIAHFEGLSRVELRRKDKVWSANVEKVLLQGGVPLLWFSGVTTPEQARDLAGAEIWVPRDQAAPCGSNEYYITDLVGMTLLSGGDSCGEIIAVVDGLQAPLLEVKRETGTVLIPFMSQYVGDVDTEKRTVELLVPWLMDTE</sequence>
<reference evidence="8 9" key="1">
    <citation type="submission" date="2017-01" db="EMBL/GenBank/DDBJ databases">
        <authorList>
            <person name="Mah S.A."/>
            <person name="Swanson W.J."/>
            <person name="Moy G.W."/>
            <person name="Vacquier V.D."/>
        </authorList>
    </citation>
    <scope>NUCLEOTIDE SEQUENCE [LARGE SCALE GENOMIC DNA]</scope>
    <source>
        <strain evidence="8 9">ASpG1</strain>
    </source>
</reference>
<evidence type="ECO:0000256" key="5">
    <source>
        <dbReference type="HAMAP-Rule" id="MF_00014"/>
    </source>
</evidence>
<dbReference type="GO" id="GO:0043022">
    <property type="term" value="F:ribosome binding"/>
    <property type="evidence" value="ECO:0007669"/>
    <property type="project" value="InterPro"/>
</dbReference>
<evidence type="ECO:0000259" key="7">
    <source>
        <dbReference type="Pfam" id="PF24986"/>
    </source>
</evidence>
<dbReference type="EMBL" id="FTMS01000020">
    <property type="protein sequence ID" value="SIQ96906.1"/>
    <property type="molecule type" value="Genomic_DNA"/>
</dbReference>
<feature type="domain" description="Ribosome maturation factor RimM PRC barrel" evidence="7">
    <location>
        <begin position="97"/>
        <end position="160"/>
    </location>
</feature>